<sequence>MPATIVSRRSDTRGHANHGWLNTYHTFSFANYYDSRYEQFGSLRVINEDIVQPGEGFGKHPHKEYEIFSYILSGELEHKDSFNNYEVLKRGDVQFTTAGTGISHSEHNAAKSPATGSPVNFLQIWVRPDDPRLKPAYYTKHFSDASKLNNLVHILSPADSDRYDPSTIGIHTDFHMYASLLQPGETVSFKVNENVKGGDALRRVYVHVANTADCEVLVKAGSGATVALKKGDGAFVTEIKQGEELSFVGAGEETAEFVVFDLV</sequence>
<comment type="similarity">
    <text evidence="1 2">Belongs to the pirin family.</text>
</comment>
<dbReference type="SUPFAM" id="SSF51182">
    <property type="entry name" value="RmlC-like cupins"/>
    <property type="match status" value="1"/>
</dbReference>
<reference evidence="4 5" key="1">
    <citation type="journal article" date="2018" name="New Phytol.">
        <title>Phylogenomics of Endogonaceae and evolution of mycorrhizas within Mucoromycota.</title>
        <authorList>
            <person name="Chang Y."/>
            <person name="Desiro A."/>
            <person name="Na H."/>
            <person name="Sandor L."/>
            <person name="Lipzen A."/>
            <person name="Clum A."/>
            <person name="Barry K."/>
            <person name="Grigoriev I.V."/>
            <person name="Martin F.M."/>
            <person name="Stajich J.E."/>
            <person name="Smith M.E."/>
            <person name="Bonito G."/>
            <person name="Spatafora J.W."/>
        </authorList>
    </citation>
    <scope>NUCLEOTIDE SEQUENCE [LARGE SCALE GENOMIC DNA]</scope>
    <source>
        <strain evidence="4 5">AD002</strain>
    </source>
</reference>
<dbReference type="Pfam" id="PF02678">
    <property type="entry name" value="Pirin"/>
    <property type="match status" value="1"/>
</dbReference>
<evidence type="ECO:0000259" key="3">
    <source>
        <dbReference type="Pfam" id="PF02678"/>
    </source>
</evidence>
<name>A0A433Q7J2_9FUNG</name>
<dbReference type="EMBL" id="RBNJ01012179">
    <property type="protein sequence ID" value="RUS25736.1"/>
    <property type="molecule type" value="Genomic_DNA"/>
</dbReference>
<dbReference type="InterPro" id="IPR003829">
    <property type="entry name" value="Pirin_N_dom"/>
</dbReference>
<dbReference type="AlphaFoldDB" id="A0A433Q7J2"/>
<dbReference type="InterPro" id="IPR014710">
    <property type="entry name" value="RmlC-like_jellyroll"/>
</dbReference>
<feature type="domain" description="Pirin N-terminal" evidence="3">
    <location>
        <begin position="12"/>
        <end position="126"/>
    </location>
</feature>
<dbReference type="InterPro" id="IPR012093">
    <property type="entry name" value="Pirin"/>
</dbReference>
<dbReference type="CDD" id="cd02910">
    <property type="entry name" value="cupin_Yhhw_N"/>
    <property type="match status" value="1"/>
</dbReference>
<proteinExistence type="inferred from homology"/>
<dbReference type="PANTHER" id="PTHR43212">
    <property type="entry name" value="QUERCETIN 2,3-DIOXYGENASE"/>
    <property type="match status" value="1"/>
</dbReference>
<dbReference type="Gene3D" id="2.60.120.10">
    <property type="entry name" value="Jelly Rolls"/>
    <property type="match status" value="2"/>
</dbReference>
<organism evidence="4 5">
    <name type="scientific">Jimgerdemannia flammicorona</name>
    <dbReference type="NCBI Taxonomy" id="994334"/>
    <lineage>
        <taxon>Eukaryota</taxon>
        <taxon>Fungi</taxon>
        <taxon>Fungi incertae sedis</taxon>
        <taxon>Mucoromycota</taxon>
        <taxon>Mucoromycotina</taxon>
        <taxon>Endogonomycetes</taxon>
        <taxon>Endogonales</taxon>
        <taxon>Endogonaceae</taxon>
        <taxon>Jimgerdemannia</taxon>
    </lineage>
</organism>
<accession>A0A433Q7J2</accession>
<protein>
    <submittedName>
        <fullName evidence="4">RmlC-like cupin domain-containing protein</fullName>
    </submittedName>
</protein>
<evidence type="ECO:0000313" key="5">
    <source>
        <dbReference type="Proteomes" id="UP000274822"/>
    </source>
</evidence>
<evidence type="ECO:0000313" key="4">
    <source>
        <dbReference type="EMBL" id="RUS25736.1"/>
    </source>
</evidence>
<dbReference type="Proteomes" id="UP000274822">
    <property type="component" value="Unassembled WGS sequence"/>
</dbReference>
<comment type="caution">
    <text evidence="4">The sequence shown here is derived from an EMBL/GenBank/DDBJ whole genome shotgun (WGS) entry which is preliminary data.</text>
</comment>
<evidence type="ECO:0000256" key="1">
    <source>
        <dbReference type="ARBA" id="ARBA00008416"/>
    </source>
</evidence>
<evidence type="ECO:0000256" key="2">
    <source>
        <dbReference type="RuleBase" id="RU003457"/>
    </source>
</evidence>
<dbReference type="InterPro" id="IPR011051">
    <property type="entry name" value="RmlC_Cupin_sf"/>
</dbReference>
<gene>
    <name evidence="4" type="ORF">BC938DRAFT_471737</name>
</gene>
<dbReference type="PANTHER" id="PTHR43212:SF3">
    <property type="entry name" value="QUERCETIN 2,3-DIOXYGENASE"/>
    <property type="match status" value="1"/>
</dbReference>
<keyword evidence="5" id="KW-1185">Reference proteome</keyword>